<dbReference type="GeneID" id="20676403"/>
<dbReference type="InParanoid" id="W4K0B7"/>
<dbReference type="RefSeq" id="XP_009549431.1">
    <property type="nucleotide sequence ID" value="XM_009551136.1"/>
</dbReference>
<dbReference type="HOGENOM" id="CLU_2121388_0_0_1"/>
<dbReference type="KEGG" id="hir:HETIRDRAFT_453649"/>
<evidence type="ECO:0000313" key="2">
    <source>
        <dbReference type="EMBL" id="ETW79174.1"/>
    </source>
</evidence>
<reference evidence="2 3" key="1">
    <citation type="journal article" date="2012" name="New Phytol.">
        <title>Insight into trade-off between wood decay and parasitism from the genome of a fungal forest pathogen.</title>
        <authorList>
            <person name="Olson A."/>
            <person name="Aerts A."/>
            <person name="Asiegbu F."/>
            <person name="Belbahri L."/>
            <person name="Bouzid O."/>
            <person name="Broberg A."/>
            <person name="Canback B."/>
            <person name="Coutinho P.M."/>
            <person name="Cullen D."/>
            <person name="Dalman K."/>
            <person name="Deflorio G."/>
            <person name="van Diepen L.T."/>
            <person name="Dunand C."/>
            <person name="Duplessis S."/>
            <person name="Durling M."/>
            <person name="Gonthier P."/>
            <person name="Grimwood J."/>
            <person name="Fossdal C.G."/>
            <person name="Hansson D."/>
            <person name="Henrissat B."/>
            <person name="Hietala A."/>
            <person name="Himmelstrand K."/>
            <person name="Hoffmeister D."/>
            <person name="Hogberg N."/>
            <person name="James T.Y."/>
            <person name="Karlsson M."/>
            <person name="Kohler A."/>
            <person name="Kues U."/>
            <person name="Lee Y.H."/>
            <person name="Lin Y.C."/>
            <person name="Lind M."/>
            <person name="Lindquist E."/>
            <person name="Lombard V."/>
            <person name="Lucas S."/>
            <person name="Lunden K."/>
            <person name="Morin E."/>
            <person name="Murat C."/>
            <person name="Park J."/>
            <person name="Raffaello T."/>
            <person name="Rouze P."/>
            <person name="Salamov A."/>
            <person name="Schmutz J."/>
            <person name="Solheim H."/>
            <person name="Stahlberg J."/>
            <person name="Velez H."/>
            <person name="de Vries R.P."/>
            <person name="Wiebenga A."/>
            <person name="Woodward S."/>
            <person name="Yakovlev I."/>
            <person name="Garbelotto M."/>
            <person name="Martin F."/>
            <person name="Grigoriev I.V."/>
            <person name="Stenlid J."/>
        </authorList>
    </citation>
    <scope>NUCLEOTIDE SEQUENCE [LARGE SCALE GENOMIC DNA]</scope>
    <source>
        <strain evidence="2 3">TC 32-1</strain>
    </source>
</reference>
<organism evidence="2 3">
    <name type="scientific">Heterobasidion irregulare (strain TC 32-1)</name>
    <dbReference type="NCBI Taxonomy" id="747525"/>
    <lineage>
        <taxon>Eukaryota</taxon>
        <taxon>Fungi</taxon>
        <taxon>Dikarya</taxon>
        <taxon>Basidiomycota</taxon>
        <taxon>Agaricomycotina</taxon>
        <taxon>Agaricomycetes</taxon>
        <taxon>Russulales</taxon>
        <taxon>Bondarzewiaceae</taxon>
        <taxon>Heterobasidion</taxon>
        <taxon>Heterobasidion annosum species complex</taxon>
    </lineage>
</organism>
<evidence type="ECO:0000256" key="1">
    <source>
        <dbReference type="SAM" id="Phobius"/>
    </source>
</evidence>
<proteinExistence type="predicted"/>
<dbReference type="EMBL" id="KI925461">
    <property type="protein sequence ID" value="ETW79174.1"/>
    <property type="molecule type" value="Genomic_DNA"/>
</dbReference>
<keyword evidence="1" id="KW-0812">Transmembrane</keyword>
<gene>
    <name evidence="2" type="ORF">HETIRDRAFT_453649</name>
</gene>
<evidence type="ECO:0000313" key="3">
    <source>
        <dbReference type="Proteomes" id="UP000030671"/>
    </source>
</evidence>
<protein>
    <submittedName>
        <fullName evidence="2">Uncharacterized protein</fullName>
    </submittedName>
</protein>
<feature type="transmembrane region" description="Helical" evidence="1">
    <location>
        <begin position="88"/>
        <end position="109"/>
    </location>
</feature>
<keyword evidence="1" id="KW-0472">Membrane</keyword>
<name>W4K0B7_HETIT</name>
<sequence>MVPVTHTRIIVIVSHSHSHSHTSPIRSRPRASSALAESIFMPHPRPRIAPVADPITASITTTPSRVARFAFPSSACILSHHSLPRISISISISILIFGPCLASIFALPFSRAPL</sequence>
<keyword evidence="3" id="KW-1185">Reference proteome</keyword>
<dbReference type="AlphaFoldDB" id="W4K0B7"/>
<accession>W4K0B7</accession>
<keyword evidence="1" id="KW-1133">Transmembrane helix</keyword>
<dbReference type="Proteomes" id="UP000030671">
    <property type="component" value="Unassembled WGS sequence"/>
</dbReference>